<evidence type="ECO:0000313" key="2">
    <source>
        <dbReference type="Proteomes" id="UP001168096"/>
    </source>
</evidence>
<proteinExistence type="predicted"/>
<dbReference type="Proteomes" id="UP001168096">
    <property type="component" value="Unassembled WGS sequence"/>
</dbReference>
<organism evidence="1 2">
    <name type="scientific">Massilia orientalis</name>
    <dbReference type="NCBI Taxonomy" id="3050128"/>
    <lineage>
        <taxon>Bacteria</taxon>
        <taxon>Pseudomonadati</taxon>
        <taxon>Pseudomonadota</taxon>
        <taxon>Betaproteobacteria</taxon>
        <taxon>Burkholderiales</taxon>
        <taxon>Oxalobacteraceae</taxon>
        <taxon>Telluria group</taxon>
        <taxon>Massilia</taxon>
    </lineage>
</organism>
<protein>
    <submittedName>
        <fullName evidence="1">Uncharacterized protein</fullName>
    </submittedName>
</protein>
<sequence length="159" mass="17620">MNLMEALLATAEQDDIPEDQRTTYWLDGGIIYPDEVFSAQGFLPLLGRMAERKLTRTLTSTEINCGFSYIPDRAGIFGECFMAAAPTGGVLEDGLRLAALSEAARDVLGMGKPGIIDITPVFEFFRAMPREQRGGLTQAEDKELKQWPLYQQMQPKQAA</sequence>
<comment type="caution">
    <text evidence="1">The sequence shown here is derived from an EMBL/GenBank/DDBJ whole genome shotgun (WGS) entry which is preliminary data.</text>
</comment>
<keyword evidence="2" id="KW-1185">Reference proteome</keyword>
<reference evidence="1" key="1">
    <citation type="submission" date="2024-11" db="EMBL/GenBank/DDBJ databases">
        <title>Description of Massilia orientalis sp. nov., isolated from rhizosphere soil of Ageratina adenophora.</title>
        <authorList>
            <person name="Wang Y."/>
        </authorList>
    </citation>
    <scope>NUCLEOTIDE SEQUENCE</scope>
    <source>
        <strain evidence="1">YIM B02787</strain>
    </source>
</reference>
<accession>A0ACC7MDM4</accession>
<dbReference type="EMBL" id="JASNRB020000013">
    <property type="protein sequence ID" value="MFJ1470228.1"/>
    <property type="molecule type" value="Genomic_DNA"/>
</dbReference>
<evidence type="ECO:0000313" key="1">
    <source>
        <dbReference type="EMBL" id="MFJ1470228.1"/>
    </source>
</evidence>
<name>A0ACC7MDM4_9BURK</name>
<gene>
    <name evidence="1" type="ORF">QPK29_021150</name>
</gene>